<dbReference type="EMBL" id="JACXVP010000007">
    <property type="protein sequence ID" value="KAG5594629.1"/>
    <property type="molecule type" value="Genomic_DNA"/>
</dbReference>
<evidence type="ECO:0000313" key="1">
    <source>
        <dbReference type="EMBL" id="KAG5594629.1"/>
    </source>
</evidence>
<name>A0A9J5Y335_SOLCO</name>
<sequence length="92" mass="10782">MTLEAKAAVINAKVINEGVDNLGFALVKNREDVVFTLVLTILEHFNGRFTNQYETIRSLLNGLRCRHLREFRWYKDIYMSRVMEIPENGLEH</sequence>
<gene>
    <name evidence="1" type="ORF">H5410_035861</name>
</gene>
<dbReference type="PANTHER" id="PTHR33054">
    <property type="entry name" value="CCHC-TYPE DOMAIN-CONTAINING PROTEIN"/>
    <property type="match status" value="1"/>
</dbReference>
<evidence type="ECO:0000313" key="2">
    <source>
        <dbReference type="Proteomes" id="UP000824120"/>
    </source>
</evidence>
<dbReference type="PANTHER" id="PTHR33054:SF12">
    <property type="entry name" value="ZINC KNUCKLE FAMILY PROTEIN"/>
    <property type="match status" value="1"/>
</dbReference>
<reference evidence="1 2" key="1">
    <citation type="submission" date="2020-09" db="EMBL/GenBank/DDBJ databases">
        <title>De no assembly of potato wild relative species, Solanum commersonii.</title>
        <authorList>
            <person name="Cho K."/>
        </authorList>
    </citation>
    <scope>NUCLEOTIDE SEQUENCE [LARGE SCALE GENOMIC DNA]</scope>
    <source>
        <strain evidence="1">LZ3.2</strain>
        <tissue evidence="1">Leaf</tissue>
    </source>
</reference>
<keyword evidence="2" id="KW-1185">Reference proteome</keyword>
<protein>
    <submittedName>
        <fullName evidence="1">Uncharacterized protein</fullName>
    </submittedName>
</protein>
<dbReference type="Proteomes" id="UP000824120">
    <property type="component" value="Chromosome 7"/>
</dbReference>
<dbReference type="OrthoDB" id="1735266at2759"/>
<proteinExistence type="predicted"/>
<comment type="caution">
    <text evidence="1">The sequence shown here is derived from an EMBL/GenBank/DDBJ whole genome shotgun (WGS) entry which is preliminary data.</text>
</comment>
<accession>A0A9J5Y335</accession>
<organism evidence="1 2">
    <name type="scientific">Solanum commersonii</name>
    <name type="common">Commerson's wild potato</name>
    <name type="synonym">Commerson's nightshade</name>
    <dbReference type="NCBI Taxonomy" id="4109"/>
    <lineage>
        <taxon>Eukaryota</taxon>
        <taxon>Viridiplantae</taxon>
        <taxon>Streptophyta</taxon>
        <taxon>Embryophyta</taxon>
        <taxon>Tracheophyta</taxon>
        <taxon>Spermatophyta</taxon>
        <taxon>Magnoliopsida</taxon>
        <taxon>eudicotyledons</taxon>
        <taxon>Gunneridae</taxon>
        <taxon>Pentapetalae</taxon>
        <taxon>asterids</taxon>
        <taxon>lamiids</taxon>
        <taxon>Solanales</taxon>
        <taxon>Solanaceae</taxon>
        <taxon>Solanoideae</taxon>
        <taxon>Solaneae</taxon>
        <taxon>Solanum</taxon>
    </lineage>
</organism>
<dbReference type="AlphaFoldDB" id="A0A9J5Y335"/>